<dbReference type="OrthoDB" id="8780640at2"/>
<organism evidence="2 3">
    <name type="scientific">Zemynaea arenosa</name>
    <dbReference type="NCBI Taxonomy" id="2561931"/>
    <lineage>
        <taxon>Bacteria</taxon>
        <taxon>Pseudomonadati</taxon>
        <taxon>Pseudomonadota</taxon>
        <taxon>Betaproteobacteria</taxon>
        <taxon>Burkholderiales</taxon>
        <taxon>Oxalobacteraceae</taxon>
        <taxon>Telluria group</taxon>
        <taxon>Zemynaea</taxon>
    </lineage>
</organism>
<dbReference type="AlphaFoldDB" id="A0A4Y9S9W6"/>
<keyword evidence="3" id="KW-1185">Reference proteome</keyword>
<protein>
    <recommendedName>
        <fullName evidence="4">MSHA biogenesis protein MshK</fullName>
    </recommendedName>
</protein>
<dbReference type="Proteomes" id="UP000298438">
    <property type="component" value="Unassembled WGS sequence"/>
</dbReference>
<proteinExistence type="predicted"/>
<feature type="signal peptide" evidence="1">
    <location>
        <begin position="1"/>
        <end position="23"/>
    </location>
</feature>
<name>A0A4Y9S9W6_9BURK</name>
<keyword evidence="1" id="KW-0732">Signal</keyword>
<evidence type="ECO:0008006" key="4">
    <source>
        <dbReference type="Google" id="ProtNLM"/>
    </source>
</evidence>
<evidence type="ECO:0000313" key="2">
    <source>
        <dbReference type="EMBL" id="TFW17331.1"/>
    </source>
</evidence>
<feature type="chain" id="PRO_5021361257" description="MSHA biogenesis protein MshK" evidence="1">
    <location>
        <begin position="24"/>
        <end position="122"/>
    </location>
</feature>
<comment type="caution">
    <text evidence="2">The sequence shown here is derived from an EMBL/GenBank/DDBJ whole genome shotgun (WGS) entry which is preliminary data.</text>
</comment>
<dbReference type="EMBL" id="SPVF01000187">
    <property type="protein sequence ID" value="TFW17331.1"/>
    <property type="molecule type" value="Genomic_DNA"/>
</dbReference>
<evidence type="ECO:0000256" key="1">
    <source>
        <dbReference type="SAM" id="SignalP"/>
    </source>
</evidence>
<evidence type="ECO:0000313" key="3">
    <source>
        <dbReference type="Proteomes" id="UP000298438"/>
    </source>
</evidence>
<accession>A0A4Y9S9W6</accession>
<gene>
    <name evidence="2" type="ORF">E4L96_14830</name>
</gene>
<reference evidence="2 3" key="1">
    <citation type="submission" date="2019-03" db="EMBL/GenBank/DDBJ databases">
        <title>Draft Genome Sequence of Massilia arenosa sp. nov., a Novel Massilia Species Isolated from a Sandy-loam Maize Soil.</title>
        <authorList>
            <person name="Raths R."/>
            <person name="Peta V."/>
            <person name="Bucking H."/>
        </authorList>
    </citation>
    <scope>NUCLEOTIDE SEQUENCE [LARGE SCALE GENOMIC DNA]</scope>
    <source>
        <strain evidence="2 3">MC02</strain>
    </source>
</reference>
<sequence length="122" mass="12716">MDSAMKILYALPIAAAIMAPASAQLTDPTQPPQEVLDAAAGRVVSQTPPPSGPTLQSVLISPHRKVAIIDGEMVRVGQTYKGAVLASVSETEAVLTRGSQRTVLRLFPASDTPAGAGQRKKK</sequence>